<name>A0ABU0JRQ7_HATLI</name>
<dbReference type="EMBL" id="JAUSWN010000005">
    <property type="protein sequence ID" value="MDQ0479110.1"/>
    <property type="molecule type" value="Genomic_DNA"/>
</dbReference>
<proteinExistence type="predicted"/>
<gene>
    <name evidence="1" type="ORF">QOZ93_000839</name>
</gene>
<evidence type="ECO:0008006" key="3">
    <source>
        <dbReference type="Google" id="ProtNLM"/>
    </source>
</evidence>
<accession>A0ABU0JRQ7</accession>
<dbReference type="RefSeq" id="WP_343749828.1">
    <property type="nucleotide sequence ID" value="NZ_BAAACJ010000009.1"/>
</dbReference>
<evidence type="ECO:0000313" key="2">
    <source>
        <dbReference type="Proteomes" id="UP001224418"/>
    </source>
</evidence>
<sequence length="89" mass="10900">MKSRILRKSLIRKDMFAEDSTRPVIRTDNLPEFIIYKFKECCCEEFKLHHERISVKPQIKMHMWNLATEYLKMNVLKVMNFRIIEKHMV</sequence>
<reference evidence="1 2" key="1">
    <citation type="submission" date="2023-07" db="EMBL/GenBank/DDBJ databases">
        <title>Genomic Encyclopedia of Type Strains, Phase IV (KMG-IV): sequencing the most valuable type-strain genomes for metagenomic binning, comparative biology and taxonomic classification.</title>
        <authorList>
            <person name="Goeker M."/>
        </authorList>
    </citation>
    <scope>NUCLEOTIDE SEQUENCE [LARGE SCALE GENOMIC DNA]</scope>
    <source>
        <strain evidence="1 2">DSM 1400</strain>
    </source>
</reference>
<evidence type="ECO:0000313" key="1">
    <source>
        <dbReference type="EMBL" id="MDQ0479110.1"/>
    </source>
</evidence>
<comment type="caution">
    <text evidence="1">The sequence shown here is derived from an EMBL/GenBank/DDBJ whole genome shotgun (WGS) entry which is preliminary data.</text>
</comment>
<keyword evidence="2" id="KW-1185">Reference proteome</keyword>
<organism evidence="1 2">
    <name type="scientific">Hathewaya limosa</name>
    <name type="common">Clostridium limosum</name>
    <dbReference type="NCBI Taxonomy" id="1536"/>
    <lineage>
        <taxon>Bacteria</taxon>
        <taxon>Bacillati</taxon>
        <taxon>Bacillota</taxon>
        <taxon>Clostridia</taxon>
        <taxon>Eubacteriales</taxon>
        <taxon>Clostridiaceae</taxon>
        <taxon>Hathewaya</taxon>
    </lineage>
</organism>
<dbReference type="Proteomes" id="UP001224418">
    <property type="component" value="Unassembled WGS sequence"/>
</dbReference>
<protein>
    <recommendedName>
        <fullName evidence="3">Transposase</fullName>
    </recommendedName>
</protein>